<reference evidence="1 2" key="1">
    <citation type="journal article" date="2022" name="bioRxiv">
        <title>The genome of the oomycete Peronosclerospora sorghi, a cosmopolitan pathogen of maize and sorghum, is inflated with dispersed pseudogenes.</title>
        <authorList>
            <person name="Fletcher K."/>
            <person name="Martin F."/>
            <person name="Isakeit T."/>
            <person name="Cavanaugh K."/>
            <person name="Magill C."/>
            <person name="Michelmore R."/>
        </authorList>
    </citation>
    <scope>NUCLEOTIDE SEQUENCE [LARGE SCALE GENOMIC DNA]</scope>
    <source>
        <strain evidence="1">P6</strain>
    </source>
</reference>
<dbReference type="Proteomes" id="UP001163321">
    <property type="component" value="Chromosome 8"/>
</dbReference>
<protein>
    <submittedName>
        <fullName evidence="1">Uncharacterized protein</fullName>
    </submittedName>
</protein>
<evidence type="ECO:0000313" key="2">
    <source>
        <dbReference type="Proteomes" id="UP001163321"/>
    </source>
</evidence>
<name>A0ACC0VP39_9STRA</name>
<comment type="caution">
    <text evidence="1">The sequence shown here is derived from an EMBL/GenBank/DDBJ whole genome shotgun (WGS) entry which is preliminary data.</text>
</comment>
<dbReference type="EMBL" id="CM047587">
    <property type="protein sequence ID" value="KAI9907488.1"/>
    <property type="molecule type" value="Genomic_DNA"/>
</dbReference>
<sequence length="872" mass="95352">MVGNVDGPGRNASKPLLPHRLRRPNRTLKQRERDVPDVDWEHSLQHFASAVSHDLDELNSRFVHEHDLTFSAWKRLWNDMRMSAAFHVEFWESTPTNTHKTILQQAVGGLVGCIEERDGEFDTSADIALLIGRVFAMFCAYSVQLSSPKLKFDVDPQAWTALLSVNCVMTGVGAKFYPLAARQVRAMMHQLIVQENAFAYCLQGFGPNVRSTDASSKAKPVNGQDNSIVEGTATEKTVVVDRNSLERLKTLNDRYEEVMSRARIGLSVNKELSSRQAKPIMSTSCSLPSETGKDRRPLAHALMSYMEYKANEETRKCDRIVRAATVREQEARNMLTVTRKDCNILKASDCGSGNTKKWVKGYNGKDSSETSEADIGLLADLERELEQSVSILSSRTQARKTAIPQKTVPRRKRGRNSLAVSAAKHVSVECTVTPTKRARSDSVSSRLSLKDSWAVSSTVDNDALAALQAELDVAPAVSHPRNSVNAQQSCIEVESSTANCSITHVKAKPTSRRDGNCARESRKTPIQPPTTRLRALSVHSGSSELLAQLQADLDRTAESAPSAPGRLTRSCSVASQSQCSASEVLEKEESEHVAINEAVSPPLRLVFTKTGTSKRGKACTDGDAQPHKRTTRSSARLRLDGLAVSAVLQTATTQTEDTKQQDDRSVPVLRQEFSSVSSTSSDTESDGLAELVAELNTTNKVQRLSQLHPESLSVKRVCPRSTGQKRSAAPVNTGTSHPDQFCSVAAPFEETAKSFTQLSSVASDSKSDGLDDMMAELERDPGVGFTATNIKKPRKKQSNRGQIVKLRQNQAKAGPKASRSARQSVVSDVPTKPINSRRSGNLRCSRRSTRSSSVALESDSDGLAELEAELRA</sequence>
<accession>A0ACC0VP39</accession>
<keyword evidence="2" id="KW-1185">Reference proteome</keyword>
<proteinExistence type="predicted"/>
<organism evidence="1 2">
    <name type="scientific">Peronosclerospora sorghi</name>
    <dbReference type="NCBI Taxonomy" id="230839"/>
    <lineage>
        <taxon>Eukaryota</taxon>
        <taxon>Sar</taxon>
        <taxon>Stramenopiles</taxon>
        <taxon>Oomycota</taxon>
        <taxon>Peronosporomycetes</taxon>
        <taxon>Peronosporales</taxon>
        <taxon>Peronosporaceae</taxon>
        <taxon>Peronosclerospora</taxon>
    </lineage>
</organism>
<evidence type="ECO:0000313" key="1">
    <source>
        <dbReference type="EMBL" id="KAI9907488.1"/>
    </source>
</evidence>
<gene>
    <name evidence="1" type="ORF">PsorP6_016675</name>
</gene>